<evidence type="ECO:0000256" key="7">
    <source>
        <dbReference type="SAM" id="SignalP"/>
    </source>
</evidence>
<feature type="domain" description="ABC transporter substrate-binding protein PnrA-like" evidence="8">
    <location>
        <begin position="51"/>
        <end position="360"/>
    </location>
</feature>
<dbReference type="GO" id="GO:0005886">
    <property type="term" value="C:plasma membrane"/>
    <property type="evidence" value="ECO:0007669"/>
    <property type="project" value="UniProtKB-SubCell"/>
</dbReference>
<dbReference type="Gene3D" id="3.40.50.2300">
    <property type="match status" value="2"/>
</dbReference>
<evidence type="ECO:0000259" key="8">
    <source>
        <dbReference type="Pfam" id="PF02608"/>
    </source>
</evidence>
<comment type="similarity">
    <text evidence="2">Belongs to the BMP lipoprotein family.</text>
</comment>
<dbReference type="InterPro" id="IPR050957">
    <property type="entry name" value="BMP_lipoprotein"/>
</dbReference>
<protein>
    <submittedName>
        <fullName evidence="9">BMP family protein</fullName>
    </submittedName>
</protein>
<evidence type="ECO:0000256" key="5">
    <source>
        <dbReference type="ARBA" id="ARBA00023136"/>
    </source>
</evidence>
<proteinExistence type="inferred from homology"/>
<organism evidence="9 10">
    <name type="scientific">Candidatus Jeotgalibaca merdavium</name>
    <dbReference type="NCBI Taxonomy" id="2838627"/>
    <lineage>
        <taxon>Bacteria</taxon>
        <taxon>Bacillati</taxon>
        <taxon>Bacillota</taxon>
        <taxon>Bacilli</taxon>
        <taxon>Lactobacillales</taxon>
        <taxon>Carnobacteriaceae</taxon>
        <taxon>Jeotgalibaca</taxon>
    </lineage>
</organism>
<evidence type="ECO:0000313" key="9">
    <source>
        <dbReference type="EMBL" id="HJA89940.1"/>
    </source>
</evidence>
<dbReference type="AlphaFoldDB" id="A0A9D2KY06"/>
<keyword evidence="6" id="KW-0449">Lipoprotein</keyword>
<accession>A0A9D2KY06</accession>
<evidence type="ECO:0000256" key="6">
    <source>
        <dbReference type="ARBA" id="ARBA00023288"/>
    </source>
</evidence>
<evidence type="ECO:0000256" key="1">
    <source>
        <dbReference type="ARBA" id="ARBA00004193"/>
    </source>
</evidence>
<comment type="caution">
    <text evidence="9">The sequence shown here is derived from an EMBL/GenBank/DDBJ whole genome shotgun (WGS) entry which is preliminary data.</text>
</comment>
<comment type="subcellular location">
    <subcellularLocation>
        <location evidence="1">Cell membrane</location>
        <topology evidence="1">Lipid-anchor</topology>
    </subcellularLocation>
</comment>
<evidence type="ECO:0000256" key="2">
    <source>
        <dbReference type="ARBA" id="ARBA00008610"/>
    </source>
</evidence>
<gene>
    <name evidence="9" type="ORF">H9948_04030</name>
</gene>
<dbReference type="CDD" id="cd06354">
    <property type="entry name" value="PBP1_PrnA-like"/>
    <property type="match status" value="1"/>
</dbReference>
<dbReference type="Proteomes" id="UP000886856">
    <property type="component" value="Unassembled WGS sequence"/>
</dbReference>
<evidence type="ECO:0000313" key="10">
    <source>
        <dbReference type="Proteomes" id="UP000886856"/>
    </source>
</evidence>
<feature type="chain" id="PRO_5038494263" evidence="7">
    <location>
        <begin position="22"/>
        <end position="364"/>
    </location>
</feature>
<reference evidence="9" key="1">
    <citation type="journal article" date="2021" name="PeerJ">
        <title>Extensive microbial diversity within the chicken gut microbiome revealed by metagenomics and culture.</title>
        <authorList>
            <person name="Gilroy R."/>
            <person name="Ravi A."/>
            <person name="Getino M."/>
            <person name="Pursley I."/>
            <person name="Horton D.L."/>
            <person name="Alikhan N.F."/>
            <person name="Baker D."/>
            <person name="Gharbi K."/>
            <person name="Hall N."/>
            <person name="Watson M."/>
            <person name="Adriaenssens E.M."/>
            <person name="Foster-Nyarko E."/>
            <person name="Jarju S."/>
            <person name="Secka A."/>
            <person name="Antonio M."/>
            <person name="Oren A."/>
            <person name="Chaudhuri R.R."/>
            <person name="La Ragione R."/>
            <person name="Hildebrand F."/>
            <person name="Pallen M.J."/>
        </authorList>
    </citation>
    <scope>NUCLEOTIDE SEQUENCE</scope>
    <source>
        <strain evidence="9">CHK171-505</strain>
    </source>
</reference>
<dbReference type="PANTHER" id="PTHR34296:SF2">
    <property type="entry name" value="ABC TRANSPORTER GUANOSINE-BINDING PROTEIN NUPN"/>
    <property type="match status" value="1"/>
</dbReference>
<feature type="signal peptide" evidence="7">
    <location>
        <begin position="1"/>
        <end position="21"/>
    </location>
</feature>
<keyword evidence="5" id="KW-0472">Membrane</keyword>
<evidence type="ECO:0000256" key="3">
    <source>
        <dbReference type="ARBA" id="ARBA00022475"/>
    </source>
</evidence>
<sequence length="364" mass="38448">MRKQKFLSLLTLGLSAGVLLAACGNDGGSDTSSEVEQSSEVGSEASANDFTTVMVTDIGGVDDKSFNQSAWEGLQAWGEENGKSEGIDGYNHIVSNSDAEFITNLTTAVNSNFDLVFGVGYKLKEAMQEVSQTYPDTKFAIIDDTIEGENTTSVLFADNEAAFLAGVAAAMTTKTNKVGFVGGMEGVVIDRFEAGFVEGVKYVDEAIEVNVQYVDSFDDAARAKSIASAMYSDGADIIYQAAGNAGNGVFSEARDIVEADPTREIYVVGVDRDQQEEGKITINGEVRDLTLTSTVKGVGVAAHDIANRTMNGDFPSNEVITLGLVDGGVSLTDGVLTEDVLTAVREAEQKVISGEITVSETPAR</sequence>
<evidence type="ECO:0000256" key="4">
    <source>
        <dbReference type="ARBA" id="ARBA00022729"/>
    </source>
</evidence>
<dbReference type="PANTHER" id="PTHR34296">
    <property type="entry name" value="TRANSCRIPTIONAL ACTIVATOR PROTEIN MED"/>
    <property type="match status" value="1"/>
</dbReference>
<dbReference type="InterPro" id="IPR028082">
    <property type="entry name" value="Peripla_BP_I"/>
</dbReference>
<dbReference type="Pfam" id="PF02608">
    <property type="entry name" value="Bmp"/>
    <property type="match status" value="1"/>
</dbReference>
<dbReference type="EMBL" id="DWYW01000085">
    <property type="protein sequence ID" value="HJA89940.1"/>
    <property type="molecule type" value="Genomic_DNA"/>
</dbReference>
<name>A0A9D2KY06_9LACT</name>
<keyword evidence="4 7" id="KW-0732">Signal</keyword>
<dbReference type="PROSITE" id="PS51257">
    <property type="entry name" value="PROKAR_LIPOPROTEIN"/>
    <property type="match status" value="1"/>
</dbReference>
<reference evidence="9" key="2">
    <citation type="submission" date="2021-04" db="EMBL/GenBank/DDBJ databases">
        <authorList>
            <person name="Gilroy R."/>
        </authorList>
    </citation>
    <scope>NUCLEOTIDE SEQUENCE</scope>
    <source>
        <strain evidence="9">CHK171-505</strain>
    </source>
</reference>
<dbReference type="InterPro" id="IPR003760">
    <property type="entry name" value="PnrA-like"/>
</dbReference>
<dbReference type="SUPFAM" id="SSF53822">
    <property type="entry name" value="Periplasmic binding protein-like I"/>
    <property type="match status" value="1"/>
</dbReference>
<keyword evidence="3" id="KW-1003">Cell membrane</keyword>